<feature type="compositionally biased region" description="Low complexity" evidence="1">
    <location>
        <begin position="355"/>
        <end position="375"/>
    </location>
</feature>
<evidence type="ECO:0000259" key="3">
    <source>
        <dbReference type="Pfam" id="PF24346"/>
    </source>
</evidence>
<feature type="compositionally biased region" description="Polar residues" evidence="1">
    <location>
        <begin position="307"/>
        <end position="323"/>
    </location>
</feature>
<dbReference type="RefSeq" id="WP_379959670.1">
    <property type="nucleotide sequence ID" value="NZ_JAUYVI010000007.1"/>
</dbReference>
<feature type="region of interest" description="Disordered" evidence="1">
    <location>
        <begin position="277"/>
        <end position="411"/>
    </location>
</feature>
<dbReference type="InterPro" id="IPR055354">
    <property type="entry name" value="DUF7507"/>
</dbReference>
<keyword evidence="2" id="KW-0472">Membrane</keyword>
<evidence type="ECO:0000256" key="1">
    <source>
        <dbReference type="SAM" id="MobiDB-lite"/>
    </source>
</evidence>
<feature type="region of interest" description="Disordered" evidence="1">
    <location>
        <begin position="222"/>
        <end position="247"/>
    </location>
</feature>
<feature type="region of interest" description="Disordered" evidence="1">
    <location>
        <begin position="1"/>
        <end position="20"/>
    </location>
</feature>
<accession>A0ABU0YRR5</accession>
<sequence>MREADPIDRSWPNSSPRPRRKGRILRLAGSVLAISILLAGYFAVHDDPHIGVPALSVTLVGTFDDKNLNGHADVGEPIAYVMKVKNTGDLHLRRVTPKTERPRFNGRAAEGTPSAFLPASLDLAPAAEKSFTFAYTLVQADIDNGGPIYNSASASGADPQGTTVQSDPADFTIELIQSSKLYVVKDGVLNDANRNGYADTGETITYTITVKNTGNTTLHQITPQDSGPRFSGHPATGSLSAFSPASSDLAPAEERIFQATYPLAQADIDLGDTISNSATASGVDPRGSPVKASPARVTFSVDRAPQPKSSAGSNEKKTSSATARSGKVTDAKPEAQKDTSSTGMGAIGPAVTLDGSAGSEPSSAASPTPAVSTAEGRPPSAQNGSIDGDPGAIPKSEPSLETGNGLPRADDGETAFVISVDGETLDKSGARRSLAIPENGAGSGDAAMDIQIKFDGLDTKTQLNVLAIPSKSNFQAGDTVSFRTAANYPDFIDRAEIRISEVGEDGPSEPVAIVPVPVNGEAQWVVPADKMPGKRRKLTYLLRVYDKQGRYDETEALLISEARHSPVDPSDEAAVPRLGEDRTARKGISVWGGAVTVYGRNVPAGGTVEAFGAATPIDRNGSFAVQRILPPGQHRIEVAVVGPKGSLRFSRDIEIPENDWFFVALADLTVGKQIGDKGIEDVRDGEYDAVYNKGRLAFYLKGKIQGKYLVTAAADTNEEELRDLFQNLDQKDARQVLKNLDPDDFYPVYGDDSTMAEDAPTDGRLYVRLERDASHIMWGNYKTRISGTEFLKSERKLYGADAVYKSDEVTAFGERSTEVTAYGAQPDTLPQREEFLATGGSAYFMKKHDIVAGSETVTVETRDPTTGAVIGSTALIYGEDYDFNYVQGVLELAEPLSSSSGTGAAVREGALGGGKIYLVVQYEYTPSIDDLDGYSYGARVQQWIGDNLRIGITAQKEGSGDADQKAYGLDVRLRASEKTFLDMEIAHSEGPGFGADASDNGGLSWDEEQESDAGSATAWRLRGQADLAELTSDAVKGSADGYYQQKDAGFSTLNEDTSVEQTLKGAHSTLQLTEQVVADIGYDSYWDGYGRSKHSGTANLAWQIDRHWKVSLGSNYTDLENPLSSNSGWNGARLDGGLRLDHRWDEDHLAYAFNQATVFRSDDIRRNDRFGLGAELKLTDTVGIKGEASYGTLGLGGLFAFTYDPSPDDHSYLGYRLDPDRAYDPSSSDELTGADAGTIVAGKKRRVGDFASFYLEDSYDMFGERRSLIETYGLEYTPNEAWSFNASLEAGNVDDDTIDASTGLERSDYDRIGPGFGLRYKDEVAGIEAKLRGEFRIEDSEDGTRDQNTYYLTGGLSWKTSDDWRFLSHASTVISRGTSSSSALDDTNYIETSLGFAYRPIDNDRFNALFKYTNLYDVTDSAGSNGSSVGDSTDPAQISHILSADVSYDLSSWFTIGSKYGVRIGEVRGGDTGSDEWEHSTAHLGILRGDFHVVKKWDVLIEGRVMWMPEAGTTDLGAVAGLYYHVGDNLKIGAGFNAGRFSDDLRDVTLNDRGLFFNVVGKF</sequence>
<dbReference type="Proteomes" id="UP001230156">
    <property type="component" value="Unassembled WGS sequence"/>
</dbReference>
<keyword evidence="5" id="KW-1185">Reference proteome</keyword>
<feature type="transmembrane region" description="Helical" evidence="2">
    <location>
        <begin position="24"/>
        <end position="44"/>
    </location>
</feature>
<evidence type="ECO:0000313" key="4">
    <source>
        <dbReference type="EMBL" id="MDQ7250415.1"/>
    </source>
</evidence>
<feature type="compositionally biased region" description="Polar residues" evidence="1">
    <location>
        <begin position="237"/>
        <end position="246"/>
    </location>
</feature>
<protein>
    <recommendedName>
        <fullName evidence="3">DUF7507 domain-containing protein</fullName>
    </recommendedName>
</protein>
<evidence type="ECO:0000313" key="5">
    <source>
        <dbReference type="Proteomes" id="UP001230156"/>
    </source>
</evidence>
<comment type="caution">
    <text evidence="4">The sequence shown here is derived from an EMBL/GenBank/DDBJ whole genome shotgun (WGS) entry which is preliminary data.</text>
</comment>
<dbReference type="InterPro" id="IPR047589">
    <property type="entry name" value="DUF11_rpt"/>
</dbReference>
<organism evidence="4 5">
    <name type="scientific">Dongia sedimenti</name>
    <dbReference type="NCBI Taxonomy" id="3064282"/>
    <lineage>
        <taxon>Bacteria</taxon>
        <taxon>Pseudomonadati</taxon>
        <taxon>Pseudomonadota</taxon>
        <taxon>Alphaproteobacteria</taxon>
        <taxon>Rhodospirillales</taxon>
        <taxon>Dongiaceae</taxon>
        <taxon>Dongia</taxon>
    </lineage>
</organism>
<keyword evidence="2" id="KW-0812">Transmembrane</keyword>
<name>A0ABU0YRR5_9PROT</name>
<feature type="compositionally biased region" description="Basic and acidic residues" evidence="1">
    <location>
        <begin position="327"/>
        <end position="337"/>
    </location>
</feature>
<gene>
    <name evidence="4" type="ORF">Q8A70_22180</name>
</gene>
<keyword evidence="2" id="KW-1133">Transmembrane helix</keyword>
<proteinExistence type="predicted"/>
<dbReference type="NCBIfam" id="TIGR01451">
    <property type="entry name" value="B_ant_repeat"/>
    <property type="match status" value="1"/>
</dbReference>
<dbReference type="EMBL" id="JAUYVI010000007">
    <property type="protein sequence ID" value="MDQ7250415.1"/>
    <property type="molecule type" value="Genomic_DNA"/>
</dbReference>
<feature type="domain" description="DUF7507" evidence="3">
    <location>
        <begin position="191"/>
        <end position="292"/>
    </location>
</feature>
<feature type="domain" description="DUF7507" evidence="3">
    <location>
        <begin position="58"/>
        <end position="166"/>
    </location>
</feature>
<dbReference type="Pfam" id="PF24346">
    <property type="entry name" value="DUF7507"/>
    <property type="match status" value="2"/>
</dbReference>
<reference evidence="5" key="1">
    <citation type="submission" date="2023-08" db="EMBL/GenBank/DDBJ databases">
        <title>Rhodospirillaceae gen. nov., a novel taxon isolated from the Yangtze River Yuezi River estuary sludge.</title>
        <authorList>
            <person name="Ruan L."/>
        </authorList>
    </citation>
    <scope>NUCLEOTIDE SEQUENCE [LARGE SCALE GENOMIC DNA]</scope>
    <source>
        <strain evidence="5">R-7</strain>
    </source>
</reference>
<evidence type="ECO:0000256" key="2">
    <source>
        <dbReference type="SAM" id="Phobius"/>
    </source>
</evidence>